<proteinExistence type="predicted"/>
<feature type="region of interest" description="Disordered" evidence="1">
    <location>
        <begin position="56"/>
        <end position="83"/>
    </location>
</feature>
<gene>
    <name evidence="3" type="ORF">F1193_04690</name>
</gene>
<dbReference type="Proteomes" id="UP000323886">
    <property type="component" value="Unassembled WGS sequence"/>
</dbReference>
<dbReference type="RefSeq" id="WP_150096524.1">
    <property type="nucleotide sequence ID" value="NZ_VWPL01000006.1"/>
</dbReference>
<comment type="caution">
    <text evidence="3">The sequence shown here is derived from an EMBL/GenBank/DDBJ whole genome shotgun (WGS) entry which is preliminary data.</text>
</comment>
<organism evidence="3 4">
    <name type="scientific">Blastochloris sulfoviridis</name>
    <dbReference type="NCBI Taxonomy" id="50712"/>
    <lineage>
        <taxon>Bacteria</taxon>
        <taxon>Pseudomonadati</taxon>
        <taxon>Pseudomonadota</taxon>
        <taxon>Alphaproteobacteria</taxon>
        <taxon>Hyphomicrobiales</taxon>
        <taxon>Blastochloridaceae</taxon>
        <taxon>Blastochloris</taxon>
    </lineage>
</organism>
<keyword evidence="4" id="KW-1185">Reference proteome</keyword>
<keyword evidence="2" id="KW-1133">Transmembrane helix</keyword>
<evidence type="ECO:0000256" key="1">
    <source>
        <dbReference type="SAM" id="MobiDB-lite"/>
    </source>
</evidence>
<protein>
    <submittedName>
        <fullName evidence="3">Uncharacterized protein</fullName>
    </submittedName>
</protein>
<sequence length="83" mass="8477">MTLQNLFSTGPRERAADARSDSVTLIVVALLGLVFAPILGLHFALAAVDPGAAAPASAVTTDAGRSPSEHPAIRSNQADAPRD</sequence>
<keyword evidence="2" id="KW-0812">Transmembrane</keyword>
<keyword evidence="2" id="KW-0472">Membrane</keyword>
<dbReference type="AlphaFoldDB" id="A0A5M6I2P1"/>
<feature type="compositionally biased region" description="Polar residues" evidence="1">
    <location>
        <begin position="74"/>
        <end position="83"/>
    </location>
</feature>
<evidence type="ECO:0000256" key="2">
    <source>
        <dbReference type="SAM" id="Phobius"/>
    </source>
</evidence>
<accession>A0A5M6I2P1</accession>
<reference evidence="3 4" key="1">
    <citation type="submission" date="2019-09" db="EMBL/GenBank/DDBJ databases">
        <title>Draft Whole-Genome sequence of Blastochloris sulfoviridis DSM 729.</title>
        <authorList>
            <person name="Meyer T.E."/>
            <person name="Kyndt J.A."/>
        </authorList>
    </citation>
    <scope>NUCLEOTIDE SEQUENCE [LARGE SCALE GENOMIC DNA]</scope>
    <source>
        <strain evidence="3 4">DSM 729</strain>
    </source>
</reference>
<name>A0A5M6I2P1_9HYPH</name>
<dbReference type="EMBL" id="VWPL01000006">
    <property type="protein sequence ID" value="KAA5602471.1"/>
    <property type="molecule type" value="Genomic_DNA"/>
</dbReference>
<evidence type="ECO:0000313" key="4">
    <source>
        <dbReference type="Proteomes" id="UP000323886"/>
    </source>
</evidence>
<feature type="transmembrane region" description="Helical" evidence="2">
    <location>
        <begin position="22"/>
        <end position="45"/>
    </location>
</feature>
<evidence type="ECO:0000313" key="3">
    <source>
        <dbReference type="EMBL" id="KAA5602471.1"/>
    </source>
</evidence>